<dbReference type="Proteomes" id="UP000191946">
    <property type="component" value="Unassembled WGS sequence"/>
</dbReference>
<protein>
    <submittedName>
        <fullName evidence="1">Uncharacterized protein</fullName>
    </submittedName>
</protein>
<name>A0A249W5P9_VIBPH</name>
<dbReference type="EMBL" id="CP023248">
    <property type="protein sequence ID" value="ASZ51887.1"/>
    <property type="molecule type" value="Genomic_DNA"/>
</dbReference>
<proteinExistence type="predicted"/>
<reference evidence="1" key="2">
    <citation type="submission" date="2017-09" db="EMBL/GenBank/DDBJ databases">
        <authorList>
            <person name="Ehlers B."/>
            <person name="Leendertz F.H."/>
        </authorList>
    </citation>
    <scope>NUCLEOTIDE SEQUENCE</scope>
    <source>
        <strain evidence="1">MAVP-26</strain>
    </source>
</reference>
<keyword evidence="3" id="KW-1185">Reference proteome</keyword>
<dbReference type="EMBL" id="LHQV01000002">
    <property type="protein sequence ID" value="OQK04895.1"/>
    <property type="molecule type" value="Genomic_DNA"/>
</dbReference>
<dbReference type="AlphaFoldDB" id="A0A249W5P9"/>
<gene>
    <name evidence="2" type="ORF">AKG60_02310</name>
    <name evidence="1" type="ORF">YA91_15685</name>
</gene>
<accession>A0A249W5P9</accession>
<evidence type="ECO:0000313" key="3">
    <source>
        <dbReference type="Proteomes" id="UP000191946"/>
    </source>
</evidence>
<organism evidence="1">
    <name type="scientific">Vibrio parahaemolyticus</name>
    <dbReference type="NCBI Taxonomy" id="670"/>
    <lineage>
        <taxon>Bacteria</taxon>
        <taxon>Pseudomonadati</taxon>
        <taxon>Pseudomonadota</taxon>
        <taxon>Gammaproteobacteria</taxon>
        <taxon>Vibrionales</taxon>
        <taxon>Vibrionaceae</taxon>
        <taxon>Vibrio</taxon>
    </lineage>
</organism>
<evidence type="ECO:0000313" key="2">
    <source>
        <dbReference type="EMBL" id="OQK04895.1"/>
    </source>
</evidence>
<reference evidence="2 3" key="1">
    <citation type="submission" date="2015-08" db="EMBL/GenBank/DDBJ databases">
        <title>Draft Genome Sequences of Vibrio parahaemolyticus Strains.</title>
        <authorList>
            <person name="Gonzalez-Escalona N."/>
            <person name="DePaola A."/>
        </authorList>
    </citation>
    <scope>NUCLEOTIDE SEQUENCE [LARGE SCALE GENOMIC DNA]</scope>
    <source>
        <strain evidence="2 3">CFSAN001621</strain>
    </source>
</reference>
<evidence type="ECO:0000313" key="1">
    <source>
        <dbReference type="EMBL" id="ASZ51887.1"/>
    </source>
</evidence>
<sequence>MRNDPIFAVIKFAKDSFIGLKQPLQRAKFKAKNHPHQRNRTREIARKLETVNDGVKAKTSHLVPPERT</sequence>